<keyword evidence="1" id="KW-0812">Transmembrane</keyword>
<gene>
    <name evidence="3" type="ORF">A8L58_04340</name>
    <name evidence="2" type="ORF">AXH35_02875</name>
</gene>
<evidence type="ECO:0000313" key="5">
    <source>
        <dbReference type="Proteomes" id="UP000178666"/>
    </source>
</evidence>
<protein>
    <submittedName>
        <fullName evidence="2">Uncharacterized protein</fullName>
    </submittedName>
</protein>
<dbReference type="RefSeq" id="WP_062819016.1">
    <property type="nucleotide sequence ID" value="NZ_CP014352.1"/>
</dbReference>
<reference evidence="3 5" key="1">
    <citation type="journal article" date="2016" name="Plant Dis.">
        <title>Improved production of propionic acid using genome shuffling.</title>
        <authorList>
            <person name="Luna-Flores C.H."/>
            <person name="Palfreyman R.W."/>
            <person name="Kromer J.O."/>
            <person name="Nielsen L.K."/>
            <person name="Marcellin E."/>
        </authorList>
    </citation>
    <scope>NUCLEOTIDE SEQUENCE [LARGE SCALE GENOMIC DNA]</scope>
    <source>
        <strain evidence="3 5">F3E8</strain>
    </source>
</reference>
<dbReference type="AlphaFoldDB" id="A0AAC8YD92"/>
<keyword evidence="1" id="KW-0472">Membrane</keyword>
<name>A0AAC8YD92_9ACTN</name>
<keyword evidence="1" id="KW-1133">Transmembrane helix</keyword>
<proteinExistence type="predicted"/>
<evidence type="ECO:0000256" key="1">
    <source>
        <dbReference type="SAM" id="Phobius"/>
    </source>
</evidence>
<feature type="transmembrane region" description="Helical" evidence="1">
    <location>
        <begin position="27"/>
        <end position="50"/>
    </location>
</feature>
<evidence type="ECO:0000313" key="4">
    <source>
        <dbReference type="Proteomes" id="UP000075221"/>
    </source>
</evidence>
<dbReference type="Proteomes" id="UP000178666">
    <property type="component" value="Chromosome"/>
</dbReference>
<dbReference type="EMBL" id="CP014352">
    <property type="protein sequence ID" value="AMS04583.1"/>
    <property type="molecule type" value="Genomic_DNA"/>
</dbReference>
<organism evidence="2 4">
    <name type="scientific">Acidipropionibacterium acidipropionici</name>
    <dbReference type="NCBI Taxonomy" id="1748"/>
    <lineage>
        <taxon>Bacteria</taxon>
        <taxon>Bacillati</taxon>
        <taxon>Actinomycetota</taxon>
        <taxon>Actinomycetes</taxon>
        <taxon>Propionibacteriales</taxon>
        <taxon>Propionibacteriaceae</taxon>
        <taxon>Acidipropionibacterium</taxon>
    </lineage>
</organism>
<evidence type="ECO:0000313" key="2">
    <source>
        <dbReference type="EMBL" id="AMS04583.1"/>
    </source>
</evidence>
<sequence length="88" mass="9374">MYNNPAGPVAASAGLGGGGLALMSGSWTLLFVFIGAFALIGAFWAAMRFLPAGVTERPRALVERVFAPRNAVAGRRTVKRYDFSAKQR</sequence>
<keyword evidence="5" id="KW-1185">Reference proteome</keyword>
<dbReference type="Proteomes" id="UP000075221">
    <property type="component" value="Chromosome"/>
</dbReference>
<accession>A0AAC8YD92</accession>
<reference evidence="2 4" key="2">
    <citation type="submission" date="2016-02" db="EMBL/GenBank/DDBJ databases">
        <title>Complete Genome Sequence of Propionibacterium acidipropionici ATCC 55737.</title>
        <authorList>
            <person name="Luna Flores C.H."/>
            <person name="Nielsen L.K."/>
            <person name="Marcellin E."/>
        </authorList>
    </citation>
    <scope>NUCLEOTIDE SEQUENCE [LARGE SCALE GENOMIC DNA]</scope>
    <source>
        <strain evidence="2 4">ATCC 55737</strain>
    </source>
</reference>
<evidence type="ECO:0000313" key="3">
    <source>
        <dbReference type="EMBL" id="AOZ46073.1"/>
    </source>
</evidence>
<dbReference type="EMBL" id="CP015970">
    <property type="protein sequence ID" value="AOZ46073.1"/>
    <property type="molecule type" value="Genomic_DNA"/>
</dbReference>